<dbReference type="SUPFAM" id="SSF49870">
    <property type="entry name" value="Osmotin, thaumatin-like protein"/>
    <property type="match status" value="1"/>
</dbReference>
<evidence type="ECO:0000313" key="1">
    <source>
        <dbReference type="EMBL" id="CAF1023684.1"/>
    </source>
</evidence>
<protein>
    <submittedName>
        <fullName evidence="1">Uncharacterized protein</fullName>
    </submittedName>
</protein>
<dbReference type="EMBL" id="CAJNOG010000159">
    <property type="protein sequence ID" value="CAF1023684.1"/>
    <property type="molecule type" value="Genomic_DNA"/>
</dbReference>
<dbReference type="Proteomes" id="UP000663845">
    <property type="component" value="Unassembled WGS sequence"/>
</dbReference>
<accession>A0A814IMQ4</accession>
<reference evidence="1" key="1">
    <citation type="submission" date="2021-02" db="EMBL/GenBank/DDBJ databases">
        <authorList>
            <person name="Nowell W R."/>
        </authorList>
    </citation>
    <scope>NUCLEOTIDE SEQUENCE</scope>
</reference>
<comment type="caution">
    <text evidence="1">The sequence shown here is derived from an EMBL/GenBank/DDBJ whole genome shotgun (WGS) entry which is preliminary data.</text>
</comment>
<organism evidence="1 2">
    <name type="scientific">Adineta steineri</name>
    <dbReference type="NCBI Taxonomy" id="433720"/>
    <lineage>
        <taxon>Eukaryota</taxon>
        <taxon>Metazoa</taxon>
        <taxon>Spiralia</taxon>
        <taxon>Gnathifera</taxon>
        <taxon>Rotifera</taxon>
        <taxon>Eurotatoria</taxon>
        <taxon>Bdelloidea</taxon>
        <taxon>Adinetida</taxon>
        <taxon>Adinetidae</taxon>
        <taxon>Adineta</taxon>
    </lineage>
</organism>
<dbReference type="AlphaFoldDB" id="A0A814IMQ4"/>
<gene>
    <name evidence="1" type="ORF">JYZ213_LOCUS17210</name>
</gene>
<name>A0A814IMQ4_9BILA</name>
<sequence length="70" mass="8092">MIINHHFKLKEQWILYPATWAEIKFDAAFQRMTFCDISLIRDFNGAMVFSSSDGSLRTGFTNDLYPDAPT</sequence>
<evidence type="ECO:0000313" key="2">
    <source>
        <dbReference type="Proteomes" id="UP000663845"/>
    </source>
</evidence>
<proteinExistence type="predicted"/>
<dbReference type="InterPro" id="IPR037176">
    <property type="entry name" value="Osmotin/thaumatin-like_sf"/>
</dbReference>